<dbReference type="Gene3D" id="4.10.75.10">
    <property type="entry name" value="Elafin-like"/>
    <property type="match status" value="1"/>
</dbReference>
<dbReference type="GO" id="GO:0042742">
    <property type="term" value="P:defense response to bacterium"/>
    <property type="evidence" value="ECO:0007669"/>
    <property type="project" value="Ensembl"/>
</dbReference>
<dbReference type="InterPro" id="IPR008197">
    <property type="entry name" value="WAP_dom"/>
</dbReference>
<evidence type="ECO:0000313" key="2">
    <source>
        <dbReference type="Ensembl" id="ENSCGRP00001006195.1"/>
    </source>
</evidence>
<dbReference type="PRINTS" id="PR00003">
    <property type="entry name" value="4DISULPHCORE"/>
</dbReference>
<sequence length="79" mass="8618">MQPGSILVLAVILISSTLVAGDRAKGEKKGVCPVDNVRCIRPESPKCHSDRDCEGLKKCCYLHCGFKCVQPVKTIEESE</sequence>
<dbReference type="AlphaFoldDB" id="A0A3L7HD47"/>
<organism evidence="2 3">
    <name type="scientific">Cricetulus griseus</name>
    <name type="common">Chinese hamster</name>
    <name type="synonym">Cricetulus barabensis griseus</name>
    <dbReference type="NCBI Taxonomy" id="10029"/>
    <lineage>
        <taxon>Eukaryota</taxon>
        <taxon>Metazoa</taxon>
        <taxon>Chordata</taxon>
        <taxon>Craniata</taxon>
        <taxon>Vertebrata</taxon>
        <taxon>Euteleostomi</taxon>
        <taxon>Mammalia</taxon>
        <taxon>Eutheria</taxon>
        <taxon>Euarchontoglires</taxon>
        <taxon>Glires</taxon>
        <taxon>Rodentia</taxon>
        <taxon>Myomorpha</taxon>
        <taxon>Muroidea</taxon>
        <taxon>Cricetidae</taxon>
        <taxon>Cricetinae</taxon>
        <taxon>Cricetulus</taxon>
    </lineage>
</organism>
<dbReference type="SMART" id="SM00217">
    <property type="entry name" value="WAP"/>
    <property type="match status" value="1"/>
</dbReference>
<feature type="domain" description="WAP" evidence="1">
    <location>
        <begin position="25"/>
        <end position="72"/>
    </location>
</feature>
<reference evidence="2" key="1">
    <citation type="submission" date="2025-08" db="UniProtKB">
        <authorList>
            <consortium name="Ensembl"/>
        </authorList>
    </citation>
    <scope>IDENTIFICATION</scope>
</reference>
<dbReference type="InterPro" id="IPR036645">
    <property type="entry name" value="Elafin-like_sf"/>
</dbReference>
<dbReference type="OMA" id="DNVRCIR"/>
<reference evidence="2" key="2">
    <citation type="submission" date="2025-09" db="UniProtKB">
        <authorList>
            <consortium name="Ensembl"/>
        </authorList>
    </citation>
    <scope>IDENTIFICATION</scope>
</reference>
<dbReference type="CDD" id="cd00199">
    <property type="entry name" value="WAP"/>
    <property type="match status" value="1"/>
</dbReference>
<dbReference type="Ensembl" id="ENSCGRT00001009699.1">
    <property type="protein sequence ID" value="ENSCGRP00001006195.1"/>
    <property type="gene ID" value="ENSCGRG00001008335.1"/>
</dbReference>
<dbReference type="SUPFAM" id="SSF57256">
    <property type="entry name" value="Elafin-like"/>
    <property type="match status" value="1"/>
</dbReference>
<dbReference type="Proteomes" id="UP000694386">
    <property type="component" value="Unplaced"/>
</dbReference>
<evidence type="ECO:0000259" key="1">
    <source>
        <dbReference type="PROSITE" id="PS51390"/>
    </source>
</evidence>
<dbReference type="Pfam" id="PF00095">
    <property type="entry name" value="WAP"/>
    <property type="match status" value="1"/>
</dbReference>
<dbReference type="GO" id="GO:0005576">
    <property type="term" value="C:extracellular region"/>
    <property type="evidence" value="ECO:0007669"/>
    <property type="project" value="InterPro"/>
</dbReference>
<dbReference type="GO" id="GO:0030414">
    <property type="term" value="F:peptidase inhibitor activity"/>
    <property type="evidence" value="ECO:0007669"/>
    <property type="project" value="InterPro"/>
</dbReference>
<protein>
    <submittedName>
        <fullName evidence="2">WAP four-disulfide core domain 12</fullName>
    </submittedName>
</protein>
<accession>A0A3L7HD47</accession>
<proteinExistence type="predicted"/>
<dbReference type="PROSITE" id="PS51390">
    <property type="entry name" value="WAP"/>
    <property type="match status" value="1"/>
</dbReference>
<evidence type="ECO:0000313" key="3">
    <source>
        <dbReference type="Proteomes" id="UP000694386"/>
    </source>
</evidence>
<name>A0A3L7HD47_CRIGR</name>